<gene>
    <name evidence="1" type="ORF">H4687_008316</name>
</gene>
<name>A0A8I0PDJ1_9ACTN</name>
<dbReference type="OrthoDB" id="4325844at2"/>
<dbReference type="RefSeq" id="WP_050398646.1">
    <property type="nucleotide sequence ID" value="NZ_JADBGF010000001.1"/>
</dbReference>
<dbReference type="EMBL" id="JADBGF010000001">
    <property type="protein sequence ID" value="MBE1602187.1"/>
    <property type="molecule type" value="Genomic_DNA"/>
</dbReference>
<dbReference type="Proteomes" id="UP000629287">
    <property type="component" value="Unassembled WGS sequence"/>
</dbReference>
<sequence length="129" mass="13758">MTLPSLPVSQVEVVLCDCSADDAERVFACLRTHFETDRRADDPPHETGTGRPTMWTGMYDTAAAVASGAGAPPEPPSAPVTVEVQGSPPAVRLLREALEEAYSVRQVGVDAGDQEVQLQLRVEGREGRG</sequence>
<dbReference type="AlphaFoldDB" id="A0A8I0PDJ1"/>
<protein>
    <submittedName>
        <fullName evidence="1">Uncharacterized protein</fullName>
    </submittedName>
</protein>
<evidence type="ECO:0000313" key="2">
    <source>
        <dbReference type="Proteomes" id="UP000629287"/>
    </source>
</evidence>
<evidence type="ECO:0000313" key="1">
    <source>
        <dbReference type="EMBL" id="MBE1602187.1"/>
    </source>
</evidence>
<proteinExistence type="predicted"/>
<reference evidence="1 2" key="1">
    <citation type="submission" date="2020-10" db="EMBL/GenBank/DDBJ databases">
        <title>Sequencing the genomes of 1000 actinobacteria strains.</title>
        <authorList>
            <person name="Klenk H.-P."/>
        </authorList>
    </citation>
    <scope>NUCLEOTIDE SEQUENCE [LARGE SCALE GENOMIC DNA]</scope>
    <source>
        <strain evidence="1 2">DSM 41803</strain>
    </source>
</reference>
<accession>A0A8I0PDJ1</accession>
<keyword evidence="2" id="KW-1185">Reference proteome</keyword>
<comment type="caution">
    <text evidence="1">The sequence shown here is derived from an EMBL/GenBank/DDBJ whole genome shotgun (WGS) entry which is preliminary data.</text>
</comment>
<organism evidence="1 2">
    <name type="scientific">Streptomyces stelliscabiei</name>
    <dbReference type="NCBI Taxonomy" id="146820"/>
    <lineage>
        <taxon>Bacteria</taxon>
        <taxon>Bacillati</taxon>
        <taxon>Actinomycetota</taxon>
        <taxon>Actinomycetes</taxon>
        <taxon>Kitasatosporales</taxon>
        <taxon>Streptomycetaceae</taxon>
        <taxon>Streptomyces</taxon>
    </lineage>
</organism>
<dbReference type="GeneID" id="86832774"/>